<comment type="caution">
    <text evidence="8">The sequence shown here is derived from an EMBL/GenBank/DDBJ whole genome shotgun (WGS) entry which is preliminary data.</text>
</comment>
<dbReference type="PANTHER" id="PTHR43663:SF1">
    <property type="entry name" value="CHROMATE TRANSPORTER"/>
    <property type="match status" value="1"/>
</dbReference>
<dbReference type="EMBL" id="JBHTOF010000032">
    <property type="protein sequence ID" value="MFD1465366.1"/>
    <property type="molecule type" value="Genomic_DNA"/>
</dbReference>
<evidence type="ECO:0000256" key="5">
    <source>
        <dbReference type="ARBA" id="ARBA00022989"/>
    </source>
</evidence>
<evidence type="ECO:0000313" key="9">
    <source>
        <dbReference type="Proteomes" id="UP001597244"/>
    </source>
</evidence>
<keyword evidence="9" id="KW-1185">Reference proteome</keyword>
<organism evidence="8 9">
    <name type="scientific">Lapidilactobacillus mulanensis</name>
    <dbReference type="NCBI Taxonomy" id="2485999"/>
    <lineage>
        <taxon>Bacteria</taxon>
        <taxon>Bacillati</taxon>
        <taxon>Bacillota</taxon>
        <taxon>Bacilli</taxon>
        <taxon>Lactobacillales</taxon>
        <taxon>Lactobacillaceae</taxon>
        <taxon>Lapidilactobacillus</taxon>
    </lineage>
</organism>
<evidence type="ECO:0000256" key="6">
    <source>
        <dbReference type="ARBA" id="ARBA00023136"/>
    </source>
</evidence>
<keyword evidence="3" id="KW-1003">Cell membrane</keyword>
<accession>A0ABW4DPP2</accession>
<feature type="transmembrane region" description="Helical" evidence="7">
    <location>
        <begin position="165"/>
        <end position="182"/>
    </location>
</feature>
<comment type="subcellular location">
    <subcellularLocation>
        <location evidence="1">Cell membrane</location>
        <topology evidence="1">Multi-pass membrane protein</topology>
    </subcellularLocation>
</comment>
<evidence type="ECO:0000256" key="4">
    <source>
        <dbReference type="ARBA" id="ARBA00022692"/>
    </source>
</evidence>
<proteinExistence type="inferred from homology"/>
<comment type="similarity">
    <text evidence="2">Belongs to the chromate ion transporter (CHR) (TC 2.A.51) family.</text>
</comment>
<dbReference type="Proteomes" id="UP001597244">
    <property type="component" value="Unassembled WGS sequence"/>
</dbReference>
<sequence length="183" mass="19564">MIAIILAFLKIGFLGFGGGYAMLSLIYQEAEQFGMTVPQFADLNALDGLIPGPIAINSATYVGQLYGGLSTALAATLAVSVPSLIIVPLYLHFEKKLNANRLFNSIISGIKPASVGLILAVAVSLAGVIIFGGSDFKHWQFIGIDWTSILVMGLILFLDLRYQLNPIWLLLIAGVIGGVSYYL</sequence>
<reference evidence="9" key="1">
    <citation type="journal article" date="2019" name="Int. J. Syst. Evol. Microbiol.">
        <title>The Global Catalogue of Microorganisms (GCM) 10K type strain sequencing project: providing services to taxonomists for standard genome sequencing and annotation.</title>
        <authorList>
            <consortium name="The Broad Institute Genomics Platform"/>
            <consortium name="The Broad Institute Genome Sequencing Center for Infectious Disease"/>
            <person name="Wu L."/>
            <person name="Ma J."/>
        </authorList>
    </citation>
    <scope>NUCLEOTIDE SEQUENCE [LARGE SCALE GENOMIC DNA]</scope>
    <source>
        <strain evidence="9">CCM 8951</strain>
    </source>
</reference>
<dbReference type="InterPro" id="IPR052518">
    <property type="entry name" value="CHR_Transporter"/>
</dbReference>
<name>A0ABW4DPP2_9LACO</name>
<keyword evidence="4 7" id="KW-0812">Transmembrane</keyword>
<feature type="transmembrane region" description="Helical" evidence="7">
    <location>
        <begin position="7"/>
        <end position="27"/>
    </location>
</feature>
<feature type="transmembrane region" description="Helical" evidence="7">
    <location>
        <begin position="139"/>
        <end position="158"/>
    </location>
</feature>
<evidence type="ECO:0000256" key="2">
    <source>
        <dbReference type="ARBA" id="ARBA00005262"/>
    </source>
</evidence>
<gene>
    <name evidence="8" type="ORF">ACFQ4L_04570</name>
</gene>
<protein>
    <submittedName>
        <fullName evidence="8">Chromate transporter</fullName>
    </submittedName>
</protein>
<evidence type="ECO:0000256" key="7">
    <source>
        <dbReference type="SAM" id="Phobius"/>
    </source>
</evidence>
<feature type="transmembrane region" description="Helical" evidence="7">
    <location>
        <begin position="72"/>
        <end position="93"/>
    </location>
</feature>
<keyword evidence="5 7" id="KW-1133">Transmembrane helix</keyword>
<evidence type="ECO:0000256" key="3">
    <source>
        <dbReference type="ARBA" id="ARBA00022475"/>
    </source>
</evidence>
<dbReference type="RefSeq" id="WP_125576744.1">
    <property type="nucleotide sequence ID" value="NZ_JBHTOF010000032.1"/>
</dbReference>
<dbReference type="InterPro" id="IPR003370">
    <property type="entry name" value="Chromate_transpt"/>
</dbReference>
<keyword evidence="6 7" id="KW-0472">Membrane</keyword>
<dbReference type="PANTHER" id="PTHR43663">
    <property type="entry name" value="CHROMATE TRANSPORT PROTEIN-RELATED"/>
    <property type="match status" value="1"/>
</dbReference>
<evidence type="ECO:0000256" key="1">
    <source>
        <dbReference type="ARBA" id="ARBA00004651"/>
    </source>
</evidence>
<evidence type="ECO:0000313" key="8">
    <source>
        <dbReference type="EMBL" id="MFD1465366.1"/>
    </source>
</evidence>
<feature type="transmembrane region" description="Helical" evidence="7">
    <location>
        <begin position="114"/>
        <end position="133"/>
    </location>
</feature>
<dbReference type="Pfam" id="PF02417">
    <property type="entry name" value="Chromate_transp"/>
    <property type="match status" value="1"/>
</dbReference>